<organism evidence="4 5">
    <name type="scientific">Rhodococcus oryzae</name>
    <dbReference type="NCBI Taxonomy" id="2571143"/>
    <lineage>
        <taxon>Bacteria</taxon>
        <taxon>Bacillati</taxon>
        <taxon>Actinomycetota</taxon>
        <taxon>Actinomycetes</taxon>
        <taxon>Mycobacteriales</taxon>
        <taxon>Nocardiaceae</taxon>
        <taxon>Rhodococcus</taxon>
    </lineage>
</organism>
<name>A0ABY2RQ94_9NOCA</name>
<dbReference type="NCBIfam" id="TIGR00996">
    <property type="entry name" value="Mtu_fam_mce"/>
    <property type="match status" value="1"/>
</dbReference>
<evidence type="ECO:0000259" key="3">
    <source>
        <dbReference type="Pfam" id="PF11887"/>
    </source>
</evidence>
<protein>
    <submittedName>
        <fullName evidence="4">MCE family protein</fullName>
    </submittedName>
</protein>
<evidence type="ECO:0000313" key="5">
    <source>
        <dbReference type="Proteomes" id="UP000305109"/>
    </source>
</evidence>
<dbReference type="InterPro" id="IPR052336">
    <property type="entry name" value="MlaD_Phospholipid_Transporter"/>
</dbReference>
<gene>
    <name evidence="4" type="ORF">FCG67_00145</name>
</gene>
<evidence type="ECO:0000256" key="1">
    <source>
        <dbReference type="SAM" id="MobiDB-lite"/>
    </source>
</evidence>
<dbReference type="PANTHER" id="PTHR33371:SF15">
    <property type="entry name" value="LIPOPROTEIN LPRN"/>
    <property type="match status" value="1"/>
</dbReference>
<evidence type="ECO:0000313" key="4">
    <source>
        <dbReference type="EMBL" id="TJZ81110.1"/>
    </source>
</evidence>
<dbReference type="Pfam" id="PF11887">
    <property type="entry name" value="Mce4_CUP1"/>
    <property type="match status" value="1"/>
</dbReference>
<evidence type="ECO:0000259" key="2">
    <source>
        <dbReference type="Pfam" id="PF02470"/>
    </source>
</evidence>
<dbReference type="RefSeq" id="WP_136906113.1">
    <property type="nucleotide sequence ID" value="NZ_SUMD01000001.1"/>
</dbReference>
<keyword evidence="5" id="KW-1185">Reference proteome</keyword>
<dbReference type="Pfam" id="PF02470">
    <property type="entry name" value="MlaD"/>
    <property type="match status" value="1"/>
</dbReference>
<feature type="region of interest" description="Disordered" evidence="1">
    <location>
        <begin position="335"/>
        <end position="368"/>
    </location>
</feature>
<dbReference type="Proteomes" id="UP000305109">
    <property type="component" value="Unassembled WGS sequence"/>
</dbReference>
<proteinExistence type="predicted"/>
<comment type="caution">
    <text evidence="4">The sequence shown here is derived from an EMBL/GenBank/DDBJ whole genome shotgun (WGS) entry which is preliminary data.</text>
</comment>
<dbReference type="PANTHER" id="PTHR33371">
    <property type="entry name" value="INTERMEMBRANE PHOSPHOLIPID TRANSPORT SYSTEM BINDING PROTEIN MLAD-RELATED"/>
    <property type="match status" value="1"/>
</dbReference>
<accession>A0ABY2RQ94</accession>
<dbReference type="InterPro" id="IPR003399">
    <property type="entry name" value="Mce/MlaD"/>
</dbReference>
<feature type="domain" description="Mce/MlaD" evidence="2">
    <location>
        <begin position="42"/>
        <end position="117"/>
    </location>
</feature>
<sequence length="368" mass="38101">MTKRAWGIGGAVVAAATLLSGCQWSGLNSVALPGAAGRGEGSYTVVIEMPDVTTISPNSPVLVDDVTVGSISSIETQNWHARVTVSLEDSVQLPANATAKIGQTSLLGSKHIALAPPTDVAPEGRLEEGSVIPLASAGVYPTTEEALTALSVVLNGGGLAQVQTITTELNKALDGRQDAVRDLLPQLDSLTEILDRQREAMVTTMANLDLFAGEISSQREVLGQAIETLDPAMAVLAAQRADLTAALDAVGRFGDVGTDLVNRSREDLKADLAALEPTLAKVVEAGPDLINNLGNLSTFPFPQTAIDQGMRGDYTNLWALMDLTSDRLRTGLGFGTPFGPPPSVSGGKPTNPMTAPLTAAAGQDGSGR</sequence>
<dbReference type="EMBL" id="SUMD01000001">
    <property type="protein sequence ID" value="TJZ81110.1"/>
    <property type="molecule type" value="Genomic_DNA"/>
</dbReference>
<dbReference type="InterPro" id="IPR005693">
    <property type="entry name" value="Mce"/>
</dbReference>
<reference evidence="4 5" key="1">
    <citation type="submission" date="2019-04" db="EMBL/GenBank/DDBJ databases">
        <title>Rhodococcus oryzae sp. nov., a novel actinomycete isolated from rhizosphere soil of rice (Oryza sativa L.).</title>
        <authorList>
            <person name="Li C."/>
        </authorList>
    </citation>
    <scope>NUCLEOTIDE SEQUENCE [LARGE SCALE GENOMIC DNA]</scope>
    <source>
        <strain evidence="4 5">NEAU-CX67</strain>
    </source>
</reference>
<dbReference type="InterPro" id="IPR024516">
    <property type="entry name" value="Mce_C"/>
</dbReference>
<feature type="domain" description="Mammalian cell entry C-terminal" evidence="3">
    <location>
        <begin position="125"/>
        <end position="297"/>
    </location>
</feature>
<dbReference type="PROSITE" id="PS51257">
    <property type="entry name" value="PROKAR_LIPOPROTEIN"/>
    <property type="match status" value="1"/>
</dbReference>